<feature type="transmembrane region" description="Helical" evidence="6">
    <location>
        <begin position="153"/>
        <end position="172"/>
    </location>
</feature>
<dbReference type="OrthoDB" id="10301161at2759"/>
<dbReference type="CDD" id="cd00637">
    <property type="entry name" value="7tm_classA_rhodopsin-like"/>
    <property type="match status" value="1"/>
</dbReference>
<keyword evidence="3 6" id="KW-0812">Transmembrane</keyword>
<dbReference type="GO" id="GO:0004930">
    <property type="term" value="F:G protein-coupled receptor activity"/>
    <property type="evidence" value="ECO:0007669"/>
    <property type="project" value="InterPro"/>
</dbReference>
<sequence length="318" mass="36033">MDHENGNTSVDNVCGTFQSIWADYSDRLDRNVYIINATFSVIFCFPTVAINLILFIAVWRTSTLRTPSNILICVLAITDLCVGIVEMIFAGLLFSMITNAIQTIKCVLAVLSRLLANMFAEMSFLTFTAISVDKLLMVHFHLRYNTLVTIPKILIAVTVISCLCGGIAALNFISIKLYTAFIAVITCTCFIVAFISYSKIYRTVIRHQQEIHEQTMAVATRGGNNKVLELARFKKRTFSMMCIYCIFLLFYFPYILIIIIMMTLKQENTTLAAAKIYSITFIFLNSFVNPLLICSTMREIRKAMRHMLSITKQKKNGT</sequence>
<dbReference type="Proteomes" id="UP000515163">
    <property type="component" value="Unplaced"/>
</dbReference>
<feature type="transmembrane region" description="Helical" evidence="6">
    <location>
        <begin position="70"/>
        <end position="94"/>
    </location>
</feature>
<evidence type="ECO:0000256" key="1">
    <source>
        <dbReference type="ARBA" id="ARBA00004651"/>
    </source>
</evidence>
<dbReference type="RefSeq" id="XP_031549312.1">
    <property type="nucleotide sequence ID" value="XM_031693452.1"/>
</dbReference>
<evidence type="ECO:0000256" key="2">
    <source>
        <dbReference type="ARBA" id="ARBA00022475"/>
    </source>
</evidence>
<comment type="subcellular location">
    <subcellularLocation>
        <location evidence="1">Cell membrane</location>
        <topology evidence="1">Multi-pass membrane protein</topology>
    </subcellularLocation>
</comment>
<protein>
    <submittedName>
        <fullName evidence="9">Melanocyte-stimulating hormone receptor-like</fullName>
    </submittedName>
</protein>
<keyword evidence="8" id="KW-1185">Reference proteome</keyword>
<dbReference type="InParanoid" id="A0A6P8H978"/>
<feature type="transmembrane region" description="Helical" evidence="6">
    <location>
        <begin position="33"/>
        <end position="58"/>
    </location>
</feature>
<dbReference type="GO" id="GO:0005886">
    <property type="term" value="C:plasma membrane"/>
    <property type="evidence" value="ECO:0007669"/>
    <property type="project" value="UniProtKB-SubCell"/>
</dbReference>
<feature type="transmembrane region" description="Helical" evidence="6">
    <location>
        <begin position="276"/>
        <end position="297"/>
    </location>
</feature>
<evidence type="ECO:0000256" key="4">
    <source>
        <dbReference type="ARBA" id="ARBA00022989"/>
    </source>
</evidence>
<evidence type="ECO:0000259" key="7">
    <source>
        <dbReference type="PROSITE" id="PS50262"/>
    </source>
</evidence>
<name>A0A6P8H978_ACTTE</name>
<keyword evidence="4 6" id="KW-1133">Transmembrane helix</keyword>
<dbReference type="GeneID" id="116286869"/>
<feature type="transmembrane region" description="Helical" evidence="6">
    <location>
        <begin position="178"/>
        <end position="197"/>
    </location>
</feature>
<evidence type="ECO:0000256" key="5">
    <source>
        <dbReference type="ARBA" id="ARBA00023136"/>
    </source>
</evidence>
<dbReference type="KEGG" id="aten:116286869"/>
<keyword evidence="5 6" id="KW-0472">Membrane</keyword>
<evidence type="ECO:0000313" key="8">
    <source>
        <dbReference type="Proteomes" id="UP000515163"/>
    </source>
</evidence>
<dbReference type="PROSITE" id="PS50262">
    <property type="entry name" value="G_PROTEIN_RECEP_F1_2"/>
    <property type="match status" value="1"/>
</dbReference>
<gene>
    <name evidence="9" type="primary">LOC116286869</name>
</gene>
<dbReference type="SMART" id="SM01381">
    <property type="entry name" value="7TM_GPCR_Srsx"/>
    <property type="match status" value="1"/>
</dbReference>
<dbReference type="PRINTS" id="PR00237">
    <property type="entry name" value="GPCRRHODOPSN"/>
</dbReference>
<dbReference type="PANTHER" id="PTHR22750">
    <property type="entry name" value="G-PROTEIN COUPLED RECEPTOR"/>
    <property type="match status" value="1"/>
</dbReference>
<evidence type="ECO:0000256" key="3">
    <source>
        <dbReference type="ARBA" id="ARBA00022692"/>
    </source>
</evidence>
<dbReference type="InterPro" id="IPR000276">
    <property type="entry name" value="GPCR_Rhodpsn"/>
</dbReference>
<dbReference type="SUPFAM" id="SSF81321">
    <property type="entry name" value="Family A G protein-coupled receptor-like"/>
    <property type="match status" value="1"/>
</dbReference>
<feature type="transmembrane region" description="Helical" evidence="6">
    <location>
        <begin position="114"/>
        <end position="132"/>
    </location>
</feature>
<reference evidence="9" key="1">
    <citation type="submission" date="2025-08" db="UniProtKB">
        <authorList>
            <consortium name="RefSeq"/>
        </authorList>
    </citation>
    <scope>IDENTIFICATION</scope>
    <source>
        <tissue evidence="9">Tentacle</tissue>
    </source>
</reference>
<dbReference type="FunCoup" id="A0A6P8H978">
    <property type="interactions" value="336"/>
</dbReference>
<organism evidence="8 9">
    <name type="scientific">Actinia tenebrosa</name>
    <name type="common">Australian red waratah sea anemone</name>
    <dbReference type="NCBI Taxonomy" id="6105"/>
    <lineage>
        <taxon>Eukaryota</taxon>
        <taxon>Metazoa</taxon>
        <taxon>Cnidaria</taxon>
        <taxon>Anthozoa</taxon>
        <taxon>Hexacorallia</taxon>
        <taxon>Actiniaria</taxon>
        <taxon>Actiniidae</taxon>
        <taxon>Actinia</taxon>
    </lineage>
</organism>
<evidence type="ECO:0000313" key="9">
    <source>
        <dbReference type="RefSeq" id="XP_031549312.1"/>
    </source>
</evidence>
<dbReference type="AlphaFoldDB" id="A0A6P8H978"/>
<evidence type="ECO:0000256" key="6">
    <source>
        <dbReference type="SAM" id="Phobius"/>
    </source>
</evidence>
<feature type="transmembrane region" description="Helical" evidence="6">
    <location>
        <begin position="241"/>
        <end position="264"/>
    </location>
</feature>
<proteinExistence type="predicted"/>
<dbReference type="InterPro" id="IPR017452">
    <property type="entry name" value="GPCR_Rhodpsn_7TM"/>
</dbReference>
<accession>A0A6P8H978</accession>
<dbReference type="Gene3D" id="1.20.1070.10">
    <property type="entry name" value="Rhodopsin 7-helix transmembrane proteins"/>
    <property type="match status" value="1"/>
</dbReference>
<keyword evidence="2" id="KW-1003">Cell membrane</keyword>
<feature type="domain" description="G-protein coupled receptors family 1 profile" evidence="7">
    <location>
        <begin position="50"/>
        <end position="293"/>
    </location>
</feature>
<dbReference type="Pfam" id="PF00001">
    <property type="entry name" value="7tm_1"/>
    <property type="match status" value="2"/>
</dbReference>